<dbReference type="Proteomes" id="UP000278031">
    <property type="component" value="Unassembled WGS sequence"/>
</dbReference>
<reference evidence="1 2" key="1">
    <citation type="submission" date="2018-06" db="EMBL/GenBank/DDBJ databases">
        <title>Extensive metabolic versatility and redundancy in microbially diverse, dynamic hydrothermal sediments.</title>
        <authorList>
            <person name="Dombrowski N."/>
            <person name="Teske A."/>
            <person name="Baker B.J."/>
        </authorList>
    </citation>
    <scope>NUCLEOTIDE SEQUENCE [LARGE SCALE GENOMIC DNA]</scope>
    <source>
        <strain evidence="1">B51_G17</strain>
    </source>
</reference>
<proteinExistence type="predicted"/>
<accession>A0A497JHP8</accession>
<dbReference type="AlphaFoldDB" id="A0A497JHP8"/>
<protein>
    <submittedName>
        <fullName evidence="1">Uncharacterized protein</fullName>
    </submittedName>
</protein>
<evidence type="ECO:0000313" key="1">
    <source>
        <dbReference type="EMBL" id="RLG70332.1"/>
    </source>
</evidence>
<dbReference type="EMBL" id="QMWP01000067">
    <property type="protein sequence ID" value="RLG70332.1"/>
    <property type="molecule type" value="Genomic_DNA"/>
</dbReference>
<name>A0A497JHP8_9ARCH</name>
<evidence type="ECO:0000313" key="2">
    <source>
        <dbReference type="Proteomes" id="UP000278031"/>
    </source>
</evidence>
<sequence length="75" mass="9026">MKSVRKYQEACDRFEEYKGSFCKDCKHFIPYSVEYEDPLEPDDCGYCNLYPFNERFVSEDTKACDKFEPINKKEQ</sequence>
<gene>
    <name evidence="1" type="ORF">DRO04_02010</name>
</gene>
<organism evidence="1 2">
    <name type="scientific">Candidatus Iainarchaeum sp</name>
    <dbReference type="NCBI Taxonomy" id="3101447"/>
    <lineage>
        <taxon>Archaea</taxon>
        <taxon>Candidatus Iainarchaeota</taxon>
        <taxon>Candidatus Iainarchaeia</taxon>
        <taxon>Candidatus Iainarchaeales</taxon>
        <taxon>Candidatus Iainarchaeaceae</taxon>
        <taxon>Candidatus Iainarchaeum</taxon>
    </lineage>
</organism>
<comment type="caution">
    <text evidence="1">The sequence shown here is derived from an EMBL/GenBank/DDBJ whole genome shotgun (WGS) entry which is preliminary data.</text>
</comment>